<dbReference type="AlphaFoldDB" id="A0A0C3C038"/>
<gene>
    <name evidence="1" type="ORF">PILCRDRAFT_280</name>
</gene>
<dbReference type="Proteomes" id="UP000054166">
    <property type="component" value="Unassembled WGS sequence"/>
</dbReference>
<proteinExistence type="predicted"/>
<reference evidence="1 2" key="1">
    <citation type="submission" date="2014-04" db="EMBL/GenBank/DDBJ databases">
        <authorList>
            <consortium name="DOE Joint Genome Institute"/>
            <person name="Kuo A."/>
            <person name="Tarkka M."/>
            <person name="Buscot F."/>
            <person name="Kohler A."/>
            <person name="Nagy L.G."/>
            <person name="Floudas D."/>
            <person name="Copeland A."/>
            <person name="Barry K.W."/>
            <person name="Cichocki N."/>
            <person name="Veneault-Fourrey C."/>
            <person name="LaButti K."/>
            <person name="Lindquist E.A."/>
            <person name="Lipzen A."/>
            <person name="Lundell T."/>
            <person name="Morin E."/>
            <person name="Murat C."/>
            <person name="Sun H."/>
            <person name="Tunlid A."/>
            <person name="Henrissat B."/>
            <person name="Grigoriev I.V."/>
            <person name="Hibbett D.S."/>
            <person name="Martin F."/>
            <person name="Nordberg H.P."/>
            <person name="Cantor M.N."/>
            <person name="Hua S.X."/>
        </authorList>
    </citation>
    <scope>NUCLEOTIDE SEQUENCE [LARGE SCALE GENOMIC DNA]</scope>
    <source>
        <strain evidence="1 2">F 1598</strain>
    </source>
</reference>
<keyword evidence="2" id="KW-1185">Reference proteome</keyword>
<reference evidence="2" key="2">
    <citation type="submission" date="2015-01" db="EMBL/GenBank/DDBJ databases">
        <title>Evolutionary Origins and Diversification of the Mycorrhizal Mutualists.</title>
        <authorList>
            <consortium name="DOE Joint Genome Institute"/>
            <consortium name="Mycorrhizal Genomics Consortium"/>
            <person name="Kohler A."/>
            <person name="Kuo A."/>
            <person name="Nagy L.G."/>
            <person name="Floudas D."/>
            <person name="Copeland A."/>
            <person name="Barry K.W."/>
            <person name="Cichocki N."/>
            <person name="Veneault-Fourrey C."/>
            <person name="LaButti K."/>
            <person name="Lindquist E.A."/>
            <person name="Lipzen A."/>
            <person name="Lundell T."/>
            <person name="Morin E."/>
            <person name="Murat C."/>
            <person name="Riley R."/>
            <person name="Ohm R."/>
            <person name="Sun H."/>
            <person name="Tunlid A."/>
            <person name="Henrissat B."/>
            <person name="Grigoriev I.V."/>
            <person name="Hibbett D.S."/>
            <person name="Martin F."/>
        </authorList>
    </citation>
    <scope>NUCLEOTIDE SEQUENCE [LARGE SCALE GENOMIC DNA]</scope>
    <source>
        <strain evidence="2">F 1598</strain>
    </source>
</reference>
<dbReference type="EMBL" id="KN832970">
    <property type="protein sequence ID" value="KIM92178.1"/>
    <property type="molecule type" value="Genomic_DNA"/>
</dbReference>
<sequence>MGVERDPRPSTTVLSLRAITHHGLYHTSAGLMGRVASKYTSNQESINGMNGNSK</sequence>
<organism evidence="1 2">
    <name type="scientific">Piloderma croceum (strain F 1598)</name>
    <dbReference type="NCBI Taxonomy" id="765440"/>
    <lineage>
        <taxon>Eukaryota</taxon>
        <taxon>Fungi</taxon>
        <taxon>Dikarya</taxon>
        <taxon>Basidiomycota</taxon>
        <taxon>Agaricomycotina</taxon>
        <taxon>Agaricomycetes</taxon>
        <taxon>Agaricomycetidae</taxon>
        <taxon>Atheliales</taxon>
        <taxon>Atheliaceae</taxon>
        <taxon>Piloderma</taxon>
    </lineage>
</organism>
<evidence type="ECO:0000313" key="2">
    <source>
        <dbReference type="Proteomes" id="UP000054166"/>
    </source>
</evidence>
<dbReference type="HOGENOM" id="CLU_3051132_0_0_1"/>
<accession>A0A0C3C038</accession>
<name>A0A0C3C038_PILCF</name>
<evidence type="ECO:0000313" key="1">
    <source>
        <dbReference type="EMBL" id="KIM92178.1"/>
    </source>
</evidence>
<dbReference type="InParanoid" id="A0A0C3C038"/>
<protein>
    <submittedName>
        <fullName evidence="1">Uncharacterized protein</fullName>
    </submittedName>
</protein>